<accession>A0A6J5LAE2</accession>
<evidence type="ECO:0000256" key="1">
    <source>
        <dbReference type="SAM" id="MobiDB-lite"/>
    </source>
</evidence>
<gene>
    <name evidence="2" type="ORF">UFOVP116_412</name>
</gene>
<proteinExistence type="predicted"/>
<evidence type="ECO:0000313" key="2">
    <source>
        <dbReference type="EMBL" id="CAB4130362.1"/>
    </source>
</evidence>
<reference evidence="2" key="1">
    <citation type="submission" date="2020-04" db="EMBL/GenBank/DDBJ databases">
        <authorList>
            <person name="Chiriac C."/>
            <person name="Salcher M."/>
            <person name="Ghai R."/>
            <person name="Kavagutti S V."/>
        </authorList>
    </citation>
    <scope>NUCLEOTIDE SEQUENCE</scope>
</reference>
<feature type="compositionally biased region" description="Polar residues" evidence="1">
    <location>
        <begin position="267"/>
        <end position="278"/>
    </location>
</feature>
<sequence length="285" mass="32978">MKTNYLNNKDLLKEIHLSKKSYTAYKSPKDVDYDMIIHDFSDLLKPETIELGRKMRAERLAKWDFDAAKTKGEAVKAAQFAIPVEQILGAEVVFRLMTKVHIPEMEAKACEPTSDDIDAATEYDEDLPIKYVKVNFPPYQHYRVFKEPILGTLEPVCVAKSHWKGDLETGSYCRDHGAMTRRLAHMFMKLCERYGTRSNWRNYTYNDEMRSQALLQLSQIGLQFDESKSQNPFAYFTSVITNSFTRVLNIEKRNQNIRDDILEMNGMNPSFSRQNSGSNHGGYEE</sequence>
<dbReference type="EMBL" id="LR796237">
    <property type="protein sequence ID" value="CAB4130362.1"/>
    <property type="molecule type" value="Genomic_DNA"/>
</dbReference>
<name>A0A6J5LAE2_9CAUD</name>
<organism evidence="2">
    <name type="scientific">uncultured Caudovirales phage</name>
    <dbReference type="NCBI Taxonomy" id="2100421"/>
    <lineage>
        <taxon>Viruses</taxon>
        <taxon>Duplodnaviria</taxon>
        <taxon>Heunggongvirae</taxon>
        <taxon>Uroviricota</taxon>
        <taxon>Caudoviricetes</taxon>
        <taxon>Peduoviridae</taxon>
        <taxon>Maltschvirus</taxon>
        <taxon>Maltschvirus maltsch</taxon>
    </lineage>
</organism>
<protein>
    <submittedName>
        <fullName evidence="2">Uncharacterized protein</fullName>
    </submittedName>
</protein>
<feature type="region of interest" description="Disordered" evidence="1">
    <location>
        <begin position="265"/>
        <end position="285"/>
    </location>
</feature>